<reference evidence="1" key="1">
    <citation type="journal article" date="2023" name="Access Microbiol">
        <title>De-novo genome assembly for Akanthomyces muscarius, a biocontrol agent of insect agricultural pests.</title>
        <authorList>
            <person name="Erdos Z."/>
            <person name="Studholme D.J."/>
            <person name="Raymond B."/>
            <person name="Sharma M."/>
        </authorList>
    </citation>
    <scope>NUCLEOTIDE SEQUENCE</scope>
    <source>
        <strain evidence="1">Ve6</strain>
    </source>
</reference>
<keyword evidence="2" id="KW-1185">Reference proteome</keyword>
<organism evidence="1 2">
    <name type="scientific">Akanthomyces muscarius</name>
    <name type="common">Entomopathogenic fungus</name>
    <name type="synonym">Lecanicillium muscarium</name>
    <dbReference type="NCBI Taxonomy" id="2231603"/>
    <lineage>
        <taxon>Eukaryota</taxon>
        <taxon>Fungi</taxon>
        <taxon>Dikarya</taxon>
        <taxon>Ascomycota</taxon>
        <taxon>Pezizomycotina</taxon>
        <taxon>Sordariomycetes</taxon>
        <taxon>Hypocreomycetidae</taxon>
        <taxon>Hypocreales</taxon>
        <taxon>Cordycipitaceae</taxon>
        <taxon>Akanthomyces</taxon>
    </lineage>
</organism>
<dbReference type="EMBL" id="JAJHUN010000008">
    <property type="protein sequence ID" value="KAJ4152993.1"/>
    <property type="molecule type" value="Genomic_DNA"/>
</dbReference>
<dbReference type="KEGG" id="amus:LMH87_009507"/>
<evidence type="ECO:0000313" key="1">
    <source>
        <dbReference type="EMBL" id="KAJ4152993.1"/>
    </source>
</evidence>
<name>A0A9W8QDM6_AKAMU</name>
<dbReference type="AlphaFoldDB" id="A0A9W8QDM6"/>
<protein>
    <submittedName>
        <fullName evidence="1">Uncharacterized protein</fullName>
    </submittedName>
</protein>
<accession>A0A9W8QDM6</accession>
<proteinExistence type="predicted"/>
<dbReference type="RefSeq" id="XP_056053651.1">
    <property type="nucleotide sequence ID" value="XM_056196512.1"/>
</dbReference>
<dbReference type="GeneID" id="80896666"/>
<comment type="caution">
    <text evidence="1">The sequence shown here is derived from an EMBL/GenBank/DDBJ whole genome shotgun (WGS) entry which is preliminary data.</text>
</comment>
<sequence length="73" mass="8306">MILLAAAGWLGREVAGEPKTKGERLKRNMHPCFPYLLLMPPNTTTFVSKERAVASRSVHSSKGEASRWWEWHV</sequence>
<evidence type="ECO:0000313" key="2">
    <source>
        <dbReference type="Proteomes" id="UP001144673"/>
    </source>
</evidence>
<dbReference type="Proteomes" id="UP001144673">
    <property type="component" value="Chromosome 5"/>
</dbReference>
<gene>
    <name evidence="1" type="ORF">LMH87_009507</name>
</gene>